<dbReference type="EMBL" id="MN740306">
    <property type="protein sequence ID" value="QHT99267.1"/>
    <property type="molecule type" value="Genomic_DNA"/>
</dbReference>
<proteinExistence type="predicted"/>
<keyword evidence="1" id="KW-0472">Membrane</keyword>
<keyword evidence="1" id="KW-1133">Transmembrane helix</keyword>
<name>A0A6C0J5N7_9ZZZZ</name>
<organism evidence="2">
    <name type="scientific">viral metagenome</name>
    <dbReference type="NCBI Taxonomy" id="1070528"/>
    <lineage>
        <taxon>unclassified sequences</taxon>
        <taxon>metagenomes</taxon>
        <taxon>organismal metagenomes</taxon>
    </lineage>
</organism>
<reference evidence="2" key="1">
    <citation type="journal article" date="2020" name="Nature">
        <title>Giant virus diversity and host interactions through global metagenomics.</title>
        <authorList>
            <person name="Schulz F."/>
            <person name="Roux S."/>
            <person name="Paez-Espino D."/>
            <person name="Jungbluth S."/>
            <person name="Walsh D.A."/>
            <person name="Denef V.J."/>
            <person name="McMahon K.D."/>
            <person name="Konstantinidis K.T."/>
            <person name="Eloe-Fadrosh E.A."/>
            <person name="Kyrpides N.C."/>
            <person name="Woyke T."/>
        </authorList>
    </citation>
    <scope>NUCLEOTIDE SEQUENCE</scope>
    <source>
        <strain evidence="2">GVMAG-M-3300025699-48</strain>
    </source>
</reference>
<evidence type="ECO:0000313" key="2">
    <source>
        <dbReference type="EMBL" id="QHT99267.1"/>
    </source>
</evidence>
<protein>
    <submittedName>
        <fullName evidence="2">Uncharacterized protein</fullName>
    </submittedName>
</protein>
<feature type="transmembrane region" description="Helical" evidence="1">
    <location>
        <begin position="35"/>
        <end position="55"/>
    </location>
</feature>
<accession>A0A6C0J5N7</accession>
<keyword evidence="1" id="KW-0812">Transmembrane</keyword>
<sequence length="88" mass="9940">MEKLLLIAAIVTFLFTIFKVIEMKYVAKQWTPLKYVIRDASMVFGASFVGLFGFFQINGTMNDFMNVVTDGKALNLKATQVFTDEPGF</sequence>
<dbReference type="AlphaFoldDB" id="A0A6C0J5N7"/>
<evidence type="ECO:0000256" key="1">
    <source>
        <dbReference type="SAM" id="Phobius"/>
    </source>
</evidence>